<dbReference type="VEuPathDB" id="ToxoDB:TGCAST_288700A"/>
<evidence type="ECO:0000256" key="1">
    <source>
        <dbReference type="ARBA" id="ARBA00004123"/>
    </source>
</evidence>
<dbReference type="Gene3D" id="3.40.50.300">
    <property type="entry name" value="P-loop containing nucleotide triphosphate hydrolases"/>
    <property type="match status" value="2"/>
</dbReference>
<dbReference type="SMART" id="SM00968">
    <property type="entry name" value="SMC_hinge"/>
    <property type="match status" value="1"/>
</dbReference>
<dbReference type="VEuPathDB" id="ToxoDB:TGP89_288700A"/>
<dbReference type="VEuPathDB" id="ToxoDB:TGMAS_288700A"/>
<keyword evidence="4 7" id="KW-0175">Coiled coil</keyword>
<dbReference type="VEuPathDB" id="ToxoDB:TGCAST_288700C"/>
<dbReference type="VEuPathDB" id="ToxoDB:TGCAST_288700B"/>
<dbReference type="GO" id="GO:0008278">
    <property type="term" value="C:cohesin complex"/>
    <property type="evidence" value="ECO:0007669"/>
    <property type="project" value="TreeGrafter"/>
</dbReference>
<feature type="coiled-coil region" evidence="7">
    <location>
        <begin position="960"/>
        <end position="1053"/>
    </location>
</feature>
<evidence type="ECO:0000256" key="2">
    <source>
        <dbReference type="ARBA" id="ARBA00022618"/>
    </source>
</evidence>
<keyword evidence="3" id="KW-0498">Mitosis</keyword>
<feature type="compositionally biased region" description="Basic and acidic residues" evidence="8">
    <location>
        <begin position="1317"/>
        <end position="1327"/>
    </location>
</feature>
<evidence type="ECO:0000256" key="6">
    <source>
        <dbReference type="ARBA" id="ARBA00023306"/>
    </source>
</evidence>
<feature type="region of interest" description="Disordered" evidence="8">
    <location>
        <begin position="1125"/>
        <end position="1177"/>
    </location>
</feature>
<dbReference type="VEuPathDB" id="ToxoDB:TGPRC2_288700B"/>
<dbReference type="VEuPathDB" id="ToxoDB:TGFOU_288700A"/>
<dbReference type="VEuPathDB" id="ToxoDB:TGCOUG_392850"/>
<dbReference type="VEuPathDB" id="ToxoDB:TGVAND_288700A"/>
<comment type="subcellular location">
    <subcellularLocation>
        <location evidence="1">Nucleus</location>
    </subcellularLocation>
</comment>
<dbReference type="VEuPathDB" id="ToxoDB:TGCOUG_392860"/>
<dbReference type="InterPro" id="IPR036277">
    <property type="entry name" value="SMC_hinge_sf"/>
</dbReference>
<reference evidence="10" key="1">
    <citation type="journal article" date="2006" name="Mol. Biochem. Parasitol.">
        <title>Identification and expression analysis of ABC protein-encoding genes in Toxoplasma gondii. Toxoplasma gondii ATP-binding cassette superfamily.</title>
        <authorList>
            <person name="Sauvage V."/>
            <person name="Millot J.M."/>
            <person name="Aubert D."/>
            <person name="Visneux V."/>
            <person name="Marle-Plistat M."/>
            <person name="Pinon J.M."/>
            <person name="Villena I."/>
        </authorList>
    </citation>
    <scope>NUCLEOTIDE SEQUENCE</scope>
    <source>
        <strain evidence="10">ME49</strain>
    </source>
</reference>
<dbReference type="VEuPathDB" id="ToxoDB:TGARI_288700B"/>
<dbReference type="VEuPathDB" id="ToxoDB:TGRUB_430640"/>
<feature type="coiled-coil region" evidence="7">
    <location>
        <begin position="586"/>
        <end position="633"/>
    </location>
</feature>
<dbReference type="GO" id="GO:0005524">
    <property type="term" value="F:ATP binding"/>
    <property type="evidence" value="ECO:0007669"/>
    <property type="project" value="InterPro"/>
</dbReference>
<dbReference type="VEuPathDB" id="ToxoDB:TGPRC2_288700A"/>
<evidence type="ECO:0000256" key="7">
    <source>
        <dbReference type="SAM" id="Coils"/>
    </source>
</evidence>
<gene>
    <name evidence="10" type="primary">SMC1</name>
</gene>
<protein>
    <submittedName>
        <fullName evidence="10">Structural maintenance of chromosome protein 1</fullName>
    </submittedName>
</protein>
<evidence type="ECO:0000256" key="8">
    <source>
        <dbReference type="SAM" id="MobiDB-lite"/>
    </source>
</evidence>
<feature type="region of interest" description="Disordered" evidence="8">
    <location>
        <begin position="15"/>
        <end position="173"/>
    </location>
</feature>
<feature type="compositionally biased region" description="Basic and acidic residues" evidence="8">
    <location>
        <begin position="34"/>
        <end position="49"/>
    </location>
</feature>
<evidence type="ECO:0000256" key="4">
    <source>
        <dbReference type="ARBA" id="ARBA00023054"/>
    </source>
</evidence>
<feature type="coiled-coil region" evidence="7">
    <location>
        <begin position="427"/>
        <end position="471"/>
    </location>
</feature>
<dbReference type="Gene3D" id="3.30.70.1620">
    <property type="match status" value="1"/>
</dbReference>
<accession>Q45HI9</accession>
<dbReference type="VEuPathDB" id="ToxoDB:TGCOUG_392870"/>
<dbReference type="Gene3D" id="1.20.1060.20">
    <property type="match status" value="1"/>
</dbReference>
<keyword evidence="6" id="KW-0131">Cell cycle</keyword>
<dbReference type="SUPFAM" id="SSF52540">
    <property type="entry name" value="P-loop containing nucleoside triphosphate hydrolases"/>
    <property type="match status" value="2"/>
</dbReference>
<dbReference type="VEuPathDB" id="ToxoDB:TGDOM2_288700A"/>
<dbReference type="VEuPathDB" id="ToxoDB:TGME49_288700"/>
<dbReference type="VEuPathDB" id="ToxoDB:TGP89_288700B"/>
<feature type="region of interest" description="Disordered" evidence="8">
    <location>
        <begin position="1615"/>
        <end position="1647"/>
    </location>
</feature>
<dbReference type="VEuPathDB" id="ToxoDB:TGMAS_288700D"/>
<dbReference type="VEuPathDB" id="ToxoDB:TGRH88_013530"/>
<feature type="compositionally biased region" description="Basic and acidic residues" evidence="8">
    <location>
        <begin position="1136"/>
        <end position="1177"/>
    </location>
</feature>
<feature type="region of interest" description="Disordered" evidence="8">
    <location>
        <begin position="297"/>
        <end position="323"/>
    </location>
</feature>
<dbReference type="GO" id="GO:0007062">
    <property type="term" value="P:sister chromatid cohesion"/>
    <property type="evidence" value="ECO:0007669"/>
    <property type="project" value="TreeGrafter"/>
</dbReference>
<dbReference type="VEuPathDB" id="ToxoDB:TGP89_288700C"/>
<dbReference type="VEuPathDB" id="ToxoDB:TGRUB_288700"/>
<dbReference type="GO" id="GO:0003677">
    <property type="term" value="F:DNA binding"/>
    <property type="evidence" value="ECO:0007669"/>
    <property type="project" value="TreeGrafter"/>
</dbReference>
<dbReference type="Pfam" id="PF06470">
    <property type="entry name" value="SMC_hinge"/>
    <property type="match status" value="1"/>
</dbReference>
<dbReference type="VEuPathDB" id="ToxoDB:TGDOM2_288700B"/>
<name>Q45HI9_TOXGO</name>
<dbReference type="VEuPathDB" id="ToxoDB:TGCOUG_392840"/>
<dbReference type="Pfam" id="PF02463">
    <property type="entry name" value="SMC_N"/>
    <property type="match status" value="2"/>
</dbReference>
<dbReference type="VEuPathDB" id="ToxoDB:TGVEG_288700"/>
<feature type="region of interest" description="Disordered" evidence="8">
    <location>
        <begin position="851"/>
        <end position="870"/>
    </location>
</feature>
<dbReference type="VEuPathDB" id="ToxoDB:TGFOU_288700C"/>
<feature type="region of interest" description="Disordered" evidence="8">
    <location>
        <begin position="1195"/>
        <end position="1221"/>
    </location>
</feature>
<evidence type="ECO:0000259" key="9">
    <source>
        <dbReference type="SMART" id="SM00968"/>
    </source>
</evidence>
<feature type="coiled-coil region" evidence="7">
    <location>
        <begin position="662"/>
        <end position="731"/>
    </location>
</feature>
<feature type="compositionally biased region" description="Basic and acidic residues" evidence="8">
    <location>
        <begin position="1273"/>
        <end position="1309"/>
    </location>
</feature>
<evidence type="ECO:0000256" key="5">
    <source>
        <dbReference type="ARBA" id="ARBA00023242"/>
    </source>
</evidence>
<organism evidence="10">
    <name type="scientific">Toxoplasma gondii</name>
    <dbReference type="NCBI Taxonomy" id="5811"/>
    <lineage>
        <taxon>Eukaryota</taxon>
        <taxon>Sar</taxon>
        <taxon>Alveolata</taxon>
        <taxon>Apicomplexa</taxon>
        <taxon>Conoidasida</taxon>
        <taxon>Coccidia</taxon>
        <taxon>Eucoccidiorida</taxon>
        <taxon>Eimeriorina</taxon>
        <taxon>Sarcocystidae</taxon>
        <taxon>Toxoplasma</taxon>
    </lineage>
</organism>
<dbReference type="VEuPathDB" id="ToxoDB:TGDOM2_288700D"/>
<dbReference type="VEuPathDB" id="ToxoDB:TGARI_288700A"/>
<evidence type="ECO:0000256" key="3">
    <source>
        <dbReference type="ARBA" id="ARBA00022776"/>
    </source>
</evidence>
<proteinExistence type="predicted"/>
<dbReference type="InterPro" id="IPR010935">
    <property type="entry name" value="SMC_hinge"/>
</dbReference>
<dbReference type="EMBL" id="DQ131646">
    <property type="protein sequence ID" value="AAZ43084.1"/>
    <property type="molecule type" value="Genomic_DNA"/>
</dbReference>
<dbReference type="VEuPathDB" id="ToxoDB:TGMAS_288700B"/>
<dbReference type="VEuPathDB" id="ToxoDB:TGGT1_288700"/>
<dbReference type="VEuPathDB" id="ToxoDB:TGARI_288700C"/>
<dbReference type="SUPFAM" id="SSF75553">
    <property type="entry name" value="Smc hinge domain"/>
    <property type="match status" value="1"/>
</dbReference>
<dbReference type="VEuPathDB" id="ToxoDB:TGCOUG_288700"/>
<feature type="region of interest" description="Disordered" evidence="8">
    <location>
        <begin position="1256"/>
        <end position="1331"/>
    </location>
</feature>
<dbReference type="VEuPathDB" id="ToxoDB:TGCAST_288700D"/>
<dbReference type="InterPro" id="IPR027417">
    <property type="entry name" value="P-loop_NTPase"/>
</dbReference>
<dbReference type="GO" id="GO:0005634">
    <property type="term" value="C:nucleus"/>
    <property type="evidence" value="ECO:0007669"/>
    <property type="project" value="UniProtKB-SubCell"/>
</dbReference>
<dbReference type="PANTHER" id="PTHR18937">
    <property type="entry name" value="STRUCTURAL MAINTENANCE OF CHROMOSOMES SMC FAMILY MEMBER"/>
    <property type="match status" value="1"/>
</dbReference>
<feature type="coiled-coil region" evidence="7">
    <location>
        <begin position="1392"/>
        <end position="1426"/>
    </location>
</feature>
<feature type="domain" description="SMC hinge" evidence="9">
    <location>
        <begin position="783"/>
        <end position="916"/>
    </location>
</feature>
<dbReference type="VEuPathDB" id="ToxoDB:TGVAND_288700B"/>
<dbReference type="GO" id="GO:0051301">
    <property type="term" value="P:cell division"/>
    <property type="evidence" value="ECO:0007669"/>
    <property type="project" value="UniProtKB-KW"/>
</dbReference>
<dbReference type="VEuPathDB" id="ToxoDB:TGP89_288700D"/>
<dbReference type="VEuPathDB" id="ToxoDB:TGDOM2_288700C"/>
<keyword evidence="5" id="KW-0539">Nucleus</keyword>
<dbReference type="VEuPathDB" id="ToxoDB:TGMAS_288700C"/>
<evidence type="ECO:0000313" key="10">
    <source>
        <dbReference type="EMBL" id="AAZ43084.1"/>
    </source>
</evidence>
<feature type="compositionally biased region" description="Basic and acidic residues" evidence="8">
    <location>
        <begin position="116"/>
        <end position="143"/>
    </location>
</feature>
<dbReference type="PANTHER" id="PTHR18937:SF12">
    <property type="entry name" value="STRUCTURAL MAINTENANCE OF CHROMOSOMES PROTEIN"/>
    <property type="match status" value="1"/>
</dbReference>
<keyword evidence="2" id="KW-0132">Cell division</keyword>
<sequence length="1647" mass="183978">MKRTRTIALAATQALLSESRENAPSRKTLQDASPGRDSRTELESERDGECPASVADAPSEVSMAEVTMSDGEESGLNWKRNDAHSSSDSPAASRPFVSTPGGAPFELVSPATPQQRELDWRSESRNGETSHDRVVAKDSRNEEPQLALVPRSEGSAAPGSTSRRRRAEAQGPRLMELMEQALASRRPGMPFLGRGIWSKDSIAAPDPFSATLDFGALFRRGTQGGRLCLRWVVLENFKSYKGTHVVGPLYGSVAVIGPNGAGKSNLTDAICFALGVNAKQLRCTRLVELIHASEAKAPERSGSETRKEVVDGDLHADDSSGVEKKSASVTLHFVRGPAPAASPLPEKISFTRRVSHSGDCSYLLDGASVPLEDYRGALRRHCGCTVHTLQAMLIFQGHIDALATKSPQGLAGLVEEISGSAELAEPYQEAQKAVAEAREEARRLLFRRSQLEQDMKVLKKQKGEADAYEKEQQLQRHMGITGPDLGKKEQQDELLLFRLLVAETLRAEEEANEHRAHVEEAEEKEKLGALLAEAQQADRGRVGALLRVQKAKDSLANFTQRSNQLRGAYLATMERLKFLETTREAAAREKAVADAQREDLNAYEEALKTQLIRVAQKRREAEAQLEAEQAKEAAALLPENRKLLETLEDEWEEQHALQQHSIRSHQEQLKALRNALDLLQREEREVQRSVETVQDLHGEAATKAADVAETLQRLLAQAHDAKESLQDLRTLASTSQEQRESLLRLQATLHEELAQERSLQLDAKRLLQEKEVCKLLQKHVSHAGVHGTALECCRPASKRLTVAVAAALGPKASSLLVDSHALALKCIEYLKTARLGSCEFLPIETLRQKQLRGGGEDTEEEEGGTLLPPPPADALPPGCRWAVDCVSFEDRFRHVYQFLLSDCLIVPSLAVARELRFGRAHASVEKYRLVTLDGEKLQRGGVIAFDLGGLTGRLAARWEAQQQDRLLERVEKVREQLQALEHAETTTAERLQQRTAQFNLLHRQCVQLQAKARVWEEQAEEKQEKLHRMQKQLQELREREAARKQELTAKQQALDEIHATVLQQQQRHFAQLDAAVGRRHVLAEHRRRRQRVEALKAELTGLHAQETQLQAELADCGDRLAQLQRSTEAKGEEDEKEKKEDERRLLKQLELTERDVEDADSKREAAAAEARDAQQDLQTHEKNLQKIRERVEASKLEQQRLSREAAAASGRQRQQTMESMQILRQADQQGMRVPLAAGTWRNVRMWVYREEKRRAFLDSSSEDEEPQSVDAPSEERGHSKKSKDAAESPRRTGDIAGRRRSDASERDAPEGEGTGEGEVRDRRREQERPDEDEKLFVIDFSKLAAEKREFISQHKDTPARLLEAAATQEAELLRRGAHLRSLFPNLKVGEKEKKTREQLTEISAELERVQRVSRAAAARLADLQRERNARFAVCFHHCRVAVDVFFRELTTTTFGKDAGLDDATSGFAKVGGRAYLDLERPRGDREDDAFAGGVSLLCMPPGKRLLPLHLLSGGERLVAALSLVLALLSFTPHLPFLLFDEVDAPLDAHRRQALARLLRRLPSQAGLQVLFISLKDKMFSTADLLVGVAKAPRLGCSRCFFLDLLPYRSRPSLSSRSRRIATDAENEEDSSLQREGAKHLLASENAE</sequence>
<dbReference type="VEuPathDB" id="ToxoDB:TGFOU_288700B"/>
<dbReference type="InterPro" id="IPR003395">
    <property type="entry name" value="RecF/RecN/SMC_N"/>
</dbReference>